<evidence type="ECO:0000256" key="6">
    <source>
        <dbReference type="ARBA" id="ARBA00023180"/>
    </source>
</evidence>
<dbReference type="EC" id="3.4.16.-" evidence="7"/>
<dbReference type="OrthoDB" id="443318at2759"/>
<evidence type="ECO:0000256" key="7">
    <source>
        <dbReference type="RuleBase" id="RU361156"/>
    </source>
</evidence>
<dbReference type="Proteomes" id="UP000187209">
    <property type="component" value="Unassembled WGS sequence"/>
</dbReference>
<dbReference type="PROSITE" id="PS00131">
    <property type="entry name" value="CARBOXYPEPT_SER_SER"/>
    <property type="match status" value="1"/>
</dbReference>
<name>A0A1R2BCX6_9CILI</name>
<feature type="signal peptide" evidence="7">
    <location>
        <begin position="1"/>
        <end position="22"/>
    </location>
</feature>
<dbReference type="GO" id="GO:0006508">
    <property type="term" value="P:proteolysis"/>
    <property type="evidence" value="ECO:0007669"/>
    <property type="project" value="UniProtKB-KW"/>
</dbReference>
<evidence type="ECO:0000313" key="8">
    <source>
        <dbReference type="EMBL" id="OMJ74520.1"/>
    </source>
</evidence>
<organism evidence="8 9">
    <name type="scientific">Stentor coeruleus</name>
    <dbReference type="NCBI Taxonomy" id="5963"/>
    <lineage>
        <taxon>Eukaryota</taxon>
        <taxon>Sar</taxon>
        <taxon>Alveolata</taxon>
        <taxon>Ciliophora</taxon>
        <taxon>Postciliodesmatophora</taxon>
        <taxon>Heterotrichea</taxon>
        <taxon>Heterotrichida</taxon>
        <taxon>Stentoridae</taxon>
        <taxon>Stentor</taxon>
    </lineage>
</organism>
<keyword evidence="2 7" id="KW-0121">Carboxypeptidase</keyword>
<evidence type="ECO:0000256" key="2">
    <source>
        <dbReference type="ARBA" id="ARBA00022645"/>
    </source>
</evidence>
<keyword evidence="3 7" id="KW-0645">Protease</keyword>
<sequence>MYVLHYLLPHLICVFLSQTVLADTDGTWNYLGVTGYSGFITMNVLTRSSMFYWLFEAIDGNITTDSRPMIIWLEGGPGCSGSTSMIWQNISPLHLSSTGQPLRTSLNFTWATDYHIMSIDFPYGSGYSFANSLNDEKNTTSAATAYLLKFLNKLYAKYPTWFNRSVYLFGESYAGHWIPSLSTQILAQNSQGSSIYYNLQGIGIGSPWIDPLSQSMVYSLFSYSNALIDGYQQSIVELYQNRISDEIQDGNLAQANTDRSYLLNMISEFAGGANIFNFRRFSPYSYSSLTSFMNSASTKSLFHATTNIYWENCNSTVNELFASDHMNSTVNLLSSVLAQGVKVLIYHGQDDLINPITSMQPVFALLNWNGVNMFNSAQKANWYVNSTSVGYAQSAGNLTYASLFAAGHYADHDQPLNIKDMVLRFVNGTSWY</sequence>
<reference evidence="8 9" key="1">
    <citation type="submission" date="2016-11" db="EMBL/GenBank/DDBJ databases">
        <title>The macronuclear genome of Stentor coeruleus: a giant cell with tiny introns.</title>
        <authorList>
            <person name="Slabodnick M."/>
            <person name="Ruby J.G."/>
            <person name="Reiff S.B."/>
            <person name="Swart E.C."/>
            <person name="Gosai S."/>
            <person name="Prabakaran S."/>
            <person name="Witkowska E."/>
            <person name="Larue G.E."/>
            <person name="Fisher S."/>
            <person name="Freeman R.M."/>
            <person name="Gunawardena J."/>
            <person name="Chu W."/>
            <person name="Stover N.A."/>
            <person name="Gregory B.D."/>
            <person name="Nowacki M."/>
            <person name="Derisi J."/>
            <person name="Roy S.W."/>
            <person name="Marshall W.F."/>
            <person name="Sood P."/>
        </authorList>
    </citation>
    <scope>NUCLEOTIDE SEQUENCE [LARGE SCALE GENOMIC DNA]</scope>
    <source>
        <strain evidence="8">WM001</strain>
    </source>
</reference>
<gene>
    <name evidence="8" type="ORF">SteCoe_26522</name>
</gene>
<protein>
    <recommendedName>
        <fullName evidence="7">Carboxypeptidase</fullName>
        <ecNumber evidence="7">3.4.16.-</ecNumber>
    </recommendedName>
</protein>
<evidence type="ECO:0000256" key="5">
    <source>
        <dbReference type="ARBA" id="ARBA00022801"/>
    </source>
</evidence>
<comment type="similarity">
    <text evidence="1 7">Belongs to the peptidase S10 family.</text>
</comment>
<evidence type="ECO:0000256" key="3">
    <source>
        <dbReference type="ARBA" id="ARBA00022670"/>
    </source>
</evidence>
<dbReference type="Gene3D" id="3.40.50.1820">
    <property type="entry name" value="alpha/beta hydrolase"/>
    <property type="match status" value="1"/>
</dbReference>
<keyword evidence="6" id="KW-0325">Glycoprotein</keyword>
<dbReference type="Pfam" id="PF00450">
    <property type="entry name" value="Peptidase_S10"/>
    <property type="match status" value="1"/>
</dbReference>
<accession>A0A1R2BCX6</accession>
<dbReference type="EMBL" id="MPUH01000745">
    <property type="protein sequence ID" value="OMJ74520.1"/>
    <property type="molecule type" value="Genomic_DNA"/>
</dbReference>
<dbReference type="PRINTS" id="PR00724">
    <property type="entry name" value="CRBOXYPTASEC"/>
</dbReference>
<dbReference type="InterPro" id="IPR029058">
    <property type="entry name" value="AB_hydrolase_fold"/>
</dbReference>
<evidence type="ECO:0000256" key="1">
    <source>
        <dbReference type="ARBA" id="ARBA00009431"/>
    </source>
</evidence>
<keyword evidence="5 7" id="KW-0378">Hydrolase</keyword>
<evidence type="ECO:0000256" key="4">
    <source>
        <dbReference type="ARBA" id="ARBA00022729"/>
    </source>
</evidence>
<dbReference type="InterPro" id="IPR018202">
    <property type="entry name" value="Ser_caboxypep_ser_AS"/>
</dbReference>
<keyword evidence="9" id="KW-1185">Reference proteome</keyword>
<dbReference type="AlphaFoldDB" id="A0A1R2BCX6"/>
<dbReference type="PANTHER" id="PTHR11802:SF3">
    <property type="entry name" value="RETINOID-INDUCIBLE SERINE CARBOXYPEPTIDASE"/>
    <property type="match status" value="1"/>
</dbReference>
<comment type="caution">
    <text evidence="8">The sequence shown here is derived from an EMBL/GenBank/DDBJ whole genome shotgun (WGS) entry which is preliminary data.</text>
</comment>
<evidence type="ECO:0000313" key="9">
    <source>
        <dbReference type="Proteomes" id="UP000187209"/>
    </source>
</evidence>
<dbReference type="SUPFAM" id="SSF53474">
    <property type="entry name" value="alpha/beta-Hydrolases"/>
    <property type="match status" value="1"/>
</dbReference>
<proteinExistence type="inferred from homology"/>
<dbReference type="PANTHER" id="PTHR11802">
    <property type="entry name" value="SERINE PROTEASE FAMILY S10 SERINE CARBOXYPEPTIDASE"/>
    <property type="match status" value="1"/>
</dbReference>
<feature type="chain" id="PRO_5011808958" description="Carboxypeptidase" evidence="7">
    <location>
        <begin position="23"/>
        <end position="432"/>
    </location>
</feature>
<dbReference type="InterPro" id="IPR001563">
    <property type="entry name" value="Peptidase_S10"/>
</dbReference>
<keyword evidence="4 7" id="KW-0732">Signal</keyword>
<dbReference type="GO" id="GO:0004185">
    <property type="term" value="F:serine-type carboxypeptidase activity"/>
    <property type="evidence" value="ECO:0007669"/>
    <property type="project" value="UniProtKB-UniRule"/>
</dbReference>